<accession>A0ABV2IDK1</accession>
<proteinExistence type="predicted"/>
<dbReference type="Proteomes" id="UP001549164">
    <property type="component" value="Unassembled WGS sequence"/>
</dbReference>
<dbReference type="EMBL" id="JBEPLY010000011">
    <property type="protein sequence ID" value="MET3601001.1"/>
    <property type="molecule type" value="Genomic_DNA"/>
</dbReference>
<keyword evidence="2" id="KW-1185">Reference proteome</keyword>
<evidence type="ECO:0000313" key="2">
    <source>
        <dbReference type="Proteomes" id="UP001549164"/>
    </source>
</evidence>
<comment type="caution">
    <text evidence="1">The sequence shown here is derived from an EMBL/GenBank/DDBJ whole genome shotgun (WGS) entry which is preliminary data.</text>
</comment>
<gene>
    <name evidence="1" type="ORF">ABID12_002952</name>
</gene>
<evidence type="ECO:0000313" key="1">
    <source>
        <dbReference type="EMBL" id="MET3601001.1"/>
    </source>
</evidence>
<reference evidence="1 2" key="1">
    <citation type="submission" date="2024-06" db="EMBL/GenBank/DDBJ databases">
        <title>Genomic Encyclopedia of Type Strains, Phase IV (KMG-IV): sequencing the most valuable type-strain genomes for metagenomic binning, comparative biology and taxonomic classification.</title>
        <authorList>
            <person name="Goeker M."/>
        </authorList>
    </citation>
    <scope>NUCLEOTIDE SEQUENCE [LARGE SCALE GENOMIC DNA]</scope>
    <source>
        <strain evidence="1 2">DSM 28102</strain>
    </source>
</reference>
<sequence length="32" mass="3400">MGDVLCLFCNAAPVQRELAIQSLPDARPLSGN</sequence>
<protein>
    <submittedName>
        <fullName evidence="1">Uncharacterized protein</fullName>
    </submittedName>
</protein>
<name>A0ABV2IDK1_9HYPH</name>
<organism evidence="1 2">
    <name type="scientific">Martelella mangrovi</name>
    <dbReference type="NCBI Taxonomy" id="1397477"/>
    <lineage>
        <taxon>Bacteria</taxon>
        <taxon>Pseudomonadati</taxon>
        <taxon>Pseudomonadota</taxon>
        <taxon>Alphaproteobacteria</taxon>
        <taxon>Hyphomicrobiales</taxon>
        <taxon>Aurantimonadaceae</taxon>
        <taxon>Martelella</taxon>
    </lineage>
</organism>